<dbReference type="PATRIC" id="fig|1360.105.peg.1457"/>
<evidence type="ECO:0000313" key="2">
    <source>
        <dbReference type="EMBL" id="KSU02431.1"/>
    </source>
</evidence>
<evidence type="ECO:0000313" key="3">
    <source>
        <dbReference type="Proteomes" id="UP000053058"/>
    </source>
</evidence>
<organism evidence="2 3">
    <name type="scientific">Lactococcus lactis subsp. lactis</name>
    <name type="common">Streptococcus lactis</name>
    <dbReference type="NCBI Taxonomy" id="1360"/>
    <lineage>
        <taxon>Bacteria</taxon>
        <taxon>Bacillati</taxon>
        <taxon>Bacillota</taxon>
        <taxon>Bacilli</taxon>
        <taxon>Lactobacillales</taxon>
        <taxon>Streptococcaceae</taxon>
        <taxon>Lactococcus</taxon>
    </lineage>
</organism>
<dbReference type="EMBL" id="LKLN01000081">
    <property type="protein sequence ID" value="KSU02431.1"/>
    <property type="molecule type" value="Genomic_DNA"/>
</dbReference>
<dbReference type="InterPro" id="IPR052345">
    <property type="entry name" value="Rad_response_metalloprotease"/>
</dbReference>
<protein>
    <recommendedName>
        <fullName evidence="1">IrrE N-terminal-like domain-containing protein</fullName>
    </recommendedName>
</protein>
<reference evidence="3" key="1">
    <citation type="submission" date="2015-10" db="EMBL/GenBank/DDBJ databases">
        <title>Draft Genome Sequences of 11 Lactococcus lactis subspecies cremoris strains.</title>
        <authorList>
            <person name="Wels M."/>
            <person name="Backus L."/>
            <person name="Boekhorst J."/>
            <person name="Dijkstra A."/>
            <person name="Beerthuizen M."/>
            <person name="Kelly W."/>
            <person name="Siezen R."/>
            <person name="Bachmann H."/>
            <person name="Van Hijum S."/>
        </authorList>
    </citation>
    <scope>NUCLEOTIDE SEQUENCE [LARGE SCALE GENOMIC DNA]</scope>
    <source>
        <strain evidence="3">KF282</strain>
    </source>
</reference>
<dbReference type="RefSeq" id="WP_058220125.1">
    <property type="nucleotide sequence ID" value="NZ_LKLN01000081.1"/>
</dbReference>
<feature type="domain" description="IrrE N-terminal-like" evidence="1">
    <location>
        <begin position="80"/>
        <end position="154"/>
    </location>
</feature>
<accession>A0A0V8CMT4</accession>
<dbReference type="Proteomes" id="UP000053058">
    <property type="component" value="Unassembled WGS sequence"/>
</dbReference>
<dbReference type="InterPro" id="IPR010359">
    <property type="entry name" value="IrrE_HExxH"/>
</dbReference>
<comment type="caution">
    <text evidence="2">The sequence shown here is derived from an EMBL/GenBank/DDBJ whole genome shotgun (WGS) entry which is preliminary data.</text>
</comment>
<dbReference type="Pfam" id="PF06114">
    <property type="entry name" value="Peptidase_M78"/>
    <property type="match status" value="1"/>
</dbReference>
<gene>
    <name evidence="2" type="ORF">KF282_2342</name>
</gene>
<dbReference type="PANTHER" id="PTHR43236">
    <property type="entry name" value="ANTITOXIN HIGA1"/>
    <property type="match status" value="1"/>
</dbReference>
<name>A0A0V8CMT4_LACLL</name>
<dbReference type="PANTHER" id="PTHR43236:SF1">
    <property type="entry name" value="BLL7220 PROTEIN"/>
    <property type="match status" value="1"/>
</dbReference>
<dbReference type="AlphaFoldDB" id="A0A0V8CMT4"/>
<evidence type="ECO:0000259" key="1">
    <source>
        <dbReference type="Pfam" id="PF06114"/>
    </source>
</evidence>
<proteinExistence type="predicted"/>
<sequence length="361" mass="41536">MIPKIFDDEEYKKANFAYAQELAYEVVNKSGISSLPINIKKLLKLYKKSGLHIVTYSSFAKRRNLSMKEVIYFTDSEDGCLWKRSDDTYILLYNDTKTYRPTVRFTLAHELGHFILKHHNKTNKEILTRGGLSKLTHTHLEMEANYFAKRLLAPIPLVDLYTKAWSKNDDEHLRKIFDISYPVSESVIKALINRHKNTSVILESHEMVNNFRNFINEDISIKVCDNCNSAQGITEKFCKVCGEHSFFVPNFDNFIKFKDRKNNLMKYTELKVNENGRLACPCPICGNENPINRYCSVCGVFIVNECTNIDDPFSGEGCEGGILKGGDRYCSKCGSVSTFYKYGLLKSWDFNLEISDDDLPF</sequence>
<dbReference type="Gene3D" id="1.10.10.2910">
    <property type="match status" value="1"/>
</dbReference>